<proteinExistence type="predicted"/>
<keyword evidence="1 4" id="KW-0812">Transmembrane</keyword>
<feature type="transmembrane region" description="Helical" evidence="4">
    <location>
        <begin position="173"/>
        <end position="194"/>
    </location>
</feature>
<reference evidence="5 6" key="1">
    <citation type="journal article" date="2018" name="Sci. Data">
        <title>The draft genome sequence of cork oak.</title>
        <authorList>
            <person name="Ramos A.M."/>
            <person name="Usie A."/>
            <person name="Barbosa P."/>
            <person name="Barros P.M."/>
            <person name="Capote T."/>
            <person name="Chaves I."/>
            <person name="Simoes F."/>
            <person name="Abreu I."/>
            <person name="Carrasquinho I."/>
            <person name="Faro C."/>
            <person name="Guimaraes J.B."/>
            <person name="Mendonca D."/>
            <person name="Nobrega F."/>
            <person name="Rodrigues L."/>
            <person name="Saibo N.J.M."/>
            <person name="Varela M.C."/>
            <person name="Egas C."/>
            <person name="Matos J."/>
            <person name="Miguel C.M."/>
            <person name="Oliveira M.M."/>
            <person name="Ricardo C.P."/>
            <person name="Goncalves S."/>
        </authorList>
    </citation>
    <scope>NUCLEOTIDE SEQUENCE [LARGE SCALE GENOMIC DNA]</scope>
    <source>
        <strain evidence="6">cv. HL8</strain>
    </source>
</reference>
<comment type="caution">
    <text evidence="5">The sequence shown here is derived from an EMBL/GenBank/DDBJ whole genome shotgun (WGS) entry which is preliminary data.</text>
</comment>
<evidence type="ECO:0000313" key="5">
    <source>
        <dbReference type="EMBL" id="KAK7843806.1"/>
    </source>
</evidence>
<dbReference type="GO" id="GO:0022857">
    <property type="term" value="F:transmembrane transporter activity"/>
    <property type="evidence" value="ECO:0007669"/>
    <property type="project" value="InterPro"/>
</dbReference>
<evidence type="ECO:0000313" key="6">
    <source>
        <dbReference type="Proteomes" id="UP000237347"/>
    </source>
</evidence>
<evidence type="ECO:0000256" key="3">
    <source>
        <dbReference type="ARBA" id="ARBA00023136"/>
    </source>
</evidence>
<evidence type="ECO:0000256" key="1">
    <source>
        <dbReference type="ARBA" id="ARBA00022692"/>
    </source>
</evidence>
<name>A0AAW0KZM0_QUESU</name>
<keyword evidence="2 4" id="KW-1133">Transmembrane helix</keyword>
<gene>
    <name evidence="5" type="ORF">CFP56_011899</name>
</gene>
<keyword evidence="3 4" id="KW-0472">Membrane</keyword>
<dbReference type="GO" id="GO:0016020">
    <property type="term" value="C:membrane"/>
    <property type="evidence" value="ECO:0007669"/>
    <property type="project" value="InterPro"/>
</dbReference>
<dbReference type="AlphaFoldDB" id="A0AAW0KZM0"/>
<evidence type="ECO:0000256" key="2">
    <source>
        <dbReference type="ARBA" id="ARBA00022989"/>
    </source>
</evidence>
<evidence type="ECO:0000256" key="4">
    <source>
        <dbReference type="SAM" id="Phobius"/>
    </source>
</evidence>
<dbReference type="EMBL" id="PKMF04000196">
    <property type="protein sequence ID" value="KAK7843806.1"/>
    <property type="molecule type" value="Genomic_DNA"/>
</dbReference>
<organism evidence="5 6">
    <name type="scientific">Quercus suber</name>
    <name type="common">Cork oak</name>
    <dbReference type="NCBI Taxonomy" id="58331"/>
    <lineage>
        <taxon>Eukaryota</taxon>
        <taxon>Viridiplantae</taxon>
        <taxon>Streptophyta</taxon>
        <taxon>Embryophyta</taxon>
        <taxon>Tracheophyta</taxon>
        <taxon>Spermatophyta</taxon>
        <taxon>Magnoliopsida</taxon>
        <taxon>eudicotyledons</taxon>
        <taxon>Gunneridae</taxon>
        <taxon>Pentapetalae</taxon>
        <taxon>rosids</taxon>
        <taxon>fabids</taxon>
        <taxon>Fagales</taxon>
        <taxon>Fagaceae</taxon>
        <taxon>Quercus</taxon>
    </lineage>
</organism>
<protein>
    <submittedName>
        <fullName evidence="5">Wat1-related protein</fullName>
    </submittedName>
</protein>
<accession>A0AAW0KZM0</accession>
<dbReference type="InterPro" id="IPR030184">
    <property type="entry name" value="WAT1-related"/>
</dbReference>
<feature type="transmembrane region" description="Helical" evidence="4">
    <location>
        <begin position="46"/>
        <end position="63"/>
    </location>
</feature>
<keyword evidence="6" id="KW-1185">Reference proteome</keyword>
<feature type="transmembrane region" description="Helical" evidence="4">
    <location>
        <begin position="14"/>
        <end position="34"/>
    </location>
</feature>
<feature type="transmembrane region" description="Helical" evidence="4">
    <location>
        <begin position="129"/>
        <end position="147"/>
    </location>
</feature>
<sequence length="198" mass="21979">MESRTQLYKKVKPFVAIILVQLGHAGMSIIGKFALNKGMNPRVFIAYRYAVATVVIAPFAIFYDRSPSLPFLLNLQDFLLFSSITCIPFTFVCACIYIHDVLNIRGASNICECFCSLEKVNIRRRASQAKVLGTIVSFGGVMLMTLVKGPSWNLPWTYGHSHQESASAAHTQVVVKGSLMMLAGFFCQSGYIILQVRV</sequence>
<feature type="transmembrane region" description="Helical" evidence="4">
    <location>
        <begin position="78"/>
        <end position="98"/>
    </location>
</feature>
<dbReference type="Proteomes" id="UP000237347">
    <property type="component" value="Unassembled WGS sequence"/>
</dbReference>
<dbReference type="PANTHER" id="PTHR31218">
    <property type="entry name" value="WAT1-RELATED PROTEIN"/>
    <property type="match status" value="1"/>
</dbReference>